<dbReference type="GO" id="GO:0004096">
    <property type="term" value="F:catalase activity"/>
    <property type="evidence" value="ECO:0007669"/>
    <property type="project" value="UniProtKB-EC"/>
</dbReference>
<dbReference type="Proteomes" id="UP000039046">
    <property type="component" value="Unassembled WGS sequence"/>
</dbReference>
<dbReference type="GO" id="GO:0005777">
    <property type="term" value="C:peroxisome"/>
    <property type="evidence" value="ECO:0007669"/>
    <property type="project" value="TreeGrafter"/>
</dbReference>
<evidence type="ECO:0000313" key="15">
    <source>
        <dbReference type="Proteomes" id="UP000039046"/>
    </source>
</evidence>
<evidence type="ECO:0000256" key="12">
    <source>
        <dbReference type="RuleBase" id="RU004142"/>
    </source>
</evidence>
<dbReference type="InterPro" id="IPR020835">
    <property type="entry name" value="Catalase_sf"/>
</dbReference>
<evidence type="ECO:0000256" key="10">
    <source>
        <dbReference type="PIRSR" id="PIRSR038928-2"/>
    </source>
</evidence>
<dbReference type="PANTHER" id="PTHR11465:SF9">
    <property type="entry name" value="CATALASE"/>
    <property type="match status" value="1"/>
</dbReference>
<dbReference type="GO" id="GO:0042744">
    <property type="term" value="P:hydrogen peroxide catabolic process"/>
    <property type="evidence" value="ECO:0007669"/>
    <property type="project" value="UniProtKB-KW"/>
</dbReference>
<keyword evidence="15" id="KW-1185">Reference proteome</keyword>
<dbReference type="STRING" id="1531966.A0A0A1TC81"/>
<organism evidence="14 15">
    <name type="scientific">[Torrubiella] hemipterigena</name>
    <dbReference type="NCBI Taxonomy" id="1531966"/>
    <lineage>
        <taxon>Eukaryota</taxon>
        <taxon>Fungi</taxon>
        <taxon>Dikarya</taxon>
        <taxon>Ascomycota</taxon>
        <taxon>Pezizomycotina</taxon>
        <taxon>Sordariomycetes</taxon>
        <taxon>Hypocreomycetidae</taxon>
        <taxon>Hypocreales</taxon>
        <taxon>Clavicipitaceae</taxon>
        <taxon>Clavicipitaceae incertae sedis</taxon>
        <taxon>'Torrubiella' clade</taxon>
    </lineage>
</organism>
<comment type="similarity">
    <text evidence="2 11">Belongs to the catalase family.</text>
</comment>
<keyword evidence="4" id="KW-0017">Alkaloid metabolism</keyword>
<dbReference type="AlphaFoldDB" id="A0A0A1TC81"/>
<evidence type="ECO:0000256" key="8">
    <source>
        <dbReference type="ARBA" id="ARBA00023004"/>
    </source>
</evidence>
<keyword evidence="3 11" id="KW-0575">Peroxidase</keyword>
<evidence type="ECO:0000256" key="4">
    <source>
        <dbReference type="ARBA" id="ARBA00022589"/>
    </source>
</evidence>
<dbReference type="PRINTS" id="PR00067">
    <property type="entry name" value="CATALASE"/>
</dbReference>
<keyword evidence="8 10" id="KW-0408">Iron</keyword>
<name>A0A0A1TC81_9HYPO</name>
<dbReference type="InterPro" id="IPR002226">
    <property type="entry name" value="Catalase_haem_BS"/>
</dbReference>
<dbReference type="InterPro" id="IPR010582">
    <property type="entry name" value="Catalase_immune_responsive"/>
</dbReference>
<keyword evidence="7 11" id="KW-0560">Oxidoreductase</keyword>
<dbReference type="GO" id="GO:0046872">
    <property type="term" value="F:metal ion binding"/>
    <property type="evidence" value="ECO:0007669"/>
    <property type="project" value="UniProtKB-KW"/>
</dbReference>
<dbReference type="GO" id="GO:0009820">
    <property type="term" value="P:alkaloid metabolic process"/>
    <property type="evidence" value="ECO:0007669"/>
    <property type="project" value="UniProtKB-KW"/>
</dbReference>
<comment type="cofactor">
    <cofactor evidence="10">
        <name>heme</name>
        <dbReference type="ChEBI" id="CHEBI:30413"/>
    </cofactor>
</comment>
<protein>
    <recommendedName>
        <fullName evidence="11">Catalase</fullName>
        <ecNumber evidence="11">1.11.1.6</ecNumber>
    </recommendedName>
</protein>
<dbReference type="SMART" id="SM01060">
    <property type="entry name" value="Catalase"/>
    <property type="match status" value="1"/>
</dbReference>
<dbReference type="Pfam" id="PF06628">
    <property type="entry name" value="Catalase-rel"/>
    <property type="match status" value="1"/>
</dbReference>
<evidence type="ECO:0000256" key="3">
    <source>
        <dbReference type="ARBA" id="ARBA00022559"/>
    </source>
</evidence>
<dbReference type="Pfam" id="PF00199">
    <property type="entry name" value="Catalase"/>
    <property type="match status" value="1"/>
</dbReference>
<dbReference type="SUPFAM" id="SSF56634">
    <property type="entry name" value="Heme-dependent catalase-like"/>
    <property type="match status" value="1"/>
</dbReference>
<dbReference type="PIRSF" id="PIRSF038928">
    <property type="entry name" value="Catalase_clade1-3"/>
    <property type="match status" value="1"/>
</dbReference>
<keyword evidence="6 10" id="KW-0479">Metal-binding</keyword>
<keyword evidence="5 10" id="KW-0349">Heme</keyword>
<dbReference type="InterPro" id="IPR024711">
    <property type="entry name" value="Catalase_clade1/3"/>
</dbReference>
<gene>
    <name evidence="14" type="ORF">VHEMI08039</name>
</gene>
<keyword evidence="9 11" id="KW-0376">Hydrogen peroxide</keyword>
<evidence type="ECO:0000256" key="1">
    <source>
        <dbReference type="ARBA" id="ARBA00004913"/>
    </source>
</evidence>
<dbReference type="PROSITE" id="PS00438">
    <property type="entry name" value="CATALASE_2"/>
    <property type="match status" value="1"/>
</dbReference>
<dbReference type="PROSITE" id="PS00437">
    <property type="entry name" value="CATALASE_1"/>
    <property type="match status" value="1"/>
</dbReference>
<dbReference type="HOGENOM" id="CLU_010645_2_0_1"/>
<evidence type="ECO:0000256" key="6">
    <source>
        <dbReference type="ARBA" id="ARBA00022723"/>
    </source>
</evidence>
<accession>A0A0A1TC81</accession>
<dbReference type="PROSITE" id="PS51402">
    <property type="entry name" value="CATALASE_3"/>
    <property type="match status" value="1"/>
</dbReference>
<evidence type="ECO:0000256" key="11">
    <source>
        <dbReference type="RuleBase" id="RU000498"/>
    </source>
</evidence>
<dbReference type="CDD" id="cd08157">
    <property type="entry name" value="catalase_fungal"/>
    <property type="match status" value="1"/>
</dbReference>
<evidence type="ECO:0000256" key="9">
    <source>
        <dbReference type="ARBA" id="ARBA00023324"/>
    </source>
</evidence>
<evidence type="ECO:0000313" key="14">
    <source>
        <dbReference type="EMBL" id="CEJ92384.1"/>
    </source>
</evidence>
<dbReference type="InterPro" id="IPR024708">
    <property type="entry name" value="Catalase_AS"/>
</dbReference>
<evidence type="ECO:0000256" key="5">
    <source>
        <dbReference type="ARBA" id="ARBA00022617"/>
    </source>
</evidence>
<proteinExistence type="inferred from homology"/>
<evidence type="ECO:0000259" key="13">
    <source>
        <dbReference type="SMART" id="SM01060"/>
    </source>
</evidence>
<dbReference type="OrthoDB" id="6880011at2759"/>
<dbReference type="PANTHER" id="PTHR11465">
    <property type="entry name" value="CATALASE"/>
    <property type="match status" value="1"/>
</dbReference>
<comment type="catalytic activity">
    <reaction evidence="11">
        <text>2 H2O2 = O2 + 2 H2O</text>
        <dbReference type="Rhea" id="RHEA:20309"/>
        <dbReference type="ChEBI" id="CHEBI:15377"/>
        <dbReference type="ChEBI" id="CHEBI:15379"/>
        <dbReference type="ChEBI" id="CHEBI:16240"/>
        <dbReference type="EC" id="1.11.1.6"/>
    </reaction>
</comment>
<dbReference type="GO" id="GO:0042542">
    <property type="term" value="P:response to hydrogen peroxide"/>
    <property type="evidence" value="ECO:0007669"/>
    <property type="project" value="TreeGrafter"/>
</dbReference>
<evidence type="ECO:0000256" key="2">
    <source>
        <dbReference type="ARBA" id="ARBA00005329"/>
    </source>
</evidence>
<dbReference type="Gene3D" id="2.40.180.10">
    <property type="entry name" value="Catalase core domain"/>
    <property type="match status" value="1"/>
</dbReference>
<dbReference type="EMBL" id="CDHN01000004">
    <property type="protein sequence ID" value="CEJ92384.1"/>
    <property type="molecule type" value="Genomic_DNA"/>
</dbReference>
<dbReference type="InterPro" id="IPR011614">
    <property type="entry name" value="Catalase_core"/>
</dbReference>
<evidence type="ECO:0000256" key="7">
    <source>
        <dbReference type="ARBA" id="ARBA00023002"/>
    </source>
</evidence>
<feature type="binding site" description="axial binding residue" evidence="10">
    <location>
        <position position="347"/>
    </location>
    <ligand>
        <name>heme</name>
        <dbReference type="ChEBI" id="CHEBI:30413"/>
    </ligand>
    <ligandPart>
        <name>Fe</name>
        <dbReference type="ChEBI" id="CHEBI:18248"/>
    </ligandPart>
</feature>
<dbReference type="GO" id="GO:0020037">
    <property type="term" value="F:heme binding"/>
    <property type="evidence" value="ECO:0007669"/>
    <property type="project" value="InterPro"/>
</dbReference>
<dbReference type="InterPro" id="IPR018028">
    <property type="entry name" value="Catalase"/>
</dbReference>
<comment type="pathway">
    <text evidence="1">Alkaloid biosynthesis.</text>
</comment>
<sequence length="511" mass="58332">MKTDKEDVPHYTLANGCPATKPERPLRAGGNLLLQDSHLIEMLTHFNRERIPERVVHAKGAGAYGEFEVTHDISDICSIDMLLGIGKKTRCITRFSTTGGERGTADAVRDPRGMATKFFTSEGNWDWVYLNVPFFFVRDPLKFPGLMHAQKRDPQTNLPNPNSFWDWVACNHESLHMVLWLYSEYGTFNSYRHMNSYMGHAHKWVKPDGSYRYVHMYLQADAGYEFASGPQMQRTSGIDPDHATRDLYHAIRTGNYPTWTAYVQVIEPEDAPKFGYNILDITKHWDMGTYPKDLGTVPARPFGKLTLNRNPDNYFAEVEQLAFSPSHLVPGIAPSEDPVLQARMFAYPDAQRHRLGVNYQQIPVNRPLCPFNPLQRDGRAAVDGNYGSRAGYLPSDCPMTFRERYQTKWDAALEPVVNDESLSEVSELDYKFPRTFWTHLDDAEHAGWQDKLVDNLAQSICQADTRVRENMYTVFGLVDHDLASRVRDKTELLVVRASMVPRRESGCSPKL</sequence>
<comment type="function">
    <text evidence="12">Catalyzes the degradation of hydrogen peroxide (H(2)O(2)) generated by peroxisomal oxidases to water and oxygen, thereby protecting cells from the toxic effects of hydrogen peroxide.</text>
</comment>
<dbReference type="EC" id="1.11.1.6" evidence="11"/>
<feature type="domain" description="Catalase core" evidence="13">
    <location>
        <begin position="12"/>
        <end position="401"/>
    </location>
</feature>
<dbReference type="GO" id="GO:0005739">
    <property type="term" value="C:mitochondrion"/>
    <property type="evidence" value="ECO:0007669"/>
    <property type="project" value="TreeGrafter"/>
</dbReference>
<reference evidence="14 15" key="1">
    <citation type="journal article" date="2015" name="Genome Announc.">
        <title>Draft Genome Sequence and Gene Annotation of the Entomopathogenic Fungus Verticillium hemipterigenum.</title>
        <authorList>
            <person name="Horn F."/>
            <person name="Habel A."/>
            <person name="Scharf D.H."/>
            <person name="Dworschak J."/>
            <person name="Brakhage A.A."/>
            <person name="Guthke R."/>
            <person name="Hertweck C."/>
            <person name="Linde J."/>
        </authorList>
    </citation>
    <scope>NUCLEOTIDE SEQUENCE [LARGE SCALE GENOMIC DNA]</scope>
</reference>